<dbReference type="GeneID" id="64660614"/>
<dbReference type="EMBL" id="JABBWK010000008">
    <property type="protein sequence ID" value="KAG1904975.1"/>
    <property type="molecule type" value="Genomic_DNA"/>
</dbReference>
<evidence type="ECO:0000313" key="1">
    <source>
        <dbReference type="EMBL" id="KAG1904975.1"/>
    </source>
</evidence>
<dbReference type="RefSeq" id="XP_041230550.1">
    <property type="nucleotide sequence ID" value="XM_041366316.1"/>
</dbReference>
<proteinExistence type="predicted"/>
<keyword evidence="2" id="KW-1185">Reference proteome</keyword>
<protein>
    <submittedName>
        <fullName evidence="1">Uncharacterized protein</fullName>
    </submittedName>
</protein>
<dbReference type="Proteomes" id="UP001195769">
    <property type="component" value="Unassembled WGS sequence"/>
</dbReference>
<dbReference type="AlphaFoldDB" id="A0AAD4EEW8"/>
<accession>A0AAD4EEW8</accession>
<comment type="caution">
    <text evidence="1">The sequence shown here is derived from an EMBL/GenBank/DDBJ whole genome shotgun (WGS) entry which is preliminary data.</text>
</comment>
<reference evidence="1" key="1">
    <citation type="journal article" date="2020" name="New Phytol.">
        <title>Comparative genomics reveals dynamic genome evolution in host specialist ectomycorrhizal fungi.</title>
        <authorList>
            <person name="Lofgren L.A."/>
            <person name="Nguyen N.H."/>
            <person name="Vilgalys R."/>
            <person name="Ruytinx J."/>
            <person name="Liao H.L."/>
            <person name="Branco S."/>
            <person name="Kuo A."/>
            <person name="LaButti K."/>
            <person name="Lipzen A."/>
            <person name="Andreopoulos W."/>
            <person name="Pangilinan J."/>
            <person name="Riley R."/>
            <person name="Hundley H."/>
            <person name="Na H."/>
            <person name="Barry K."/>
            <person name="Grigoriev I.V."/>
            <person name="Stajich J.E."/>
            <person name="Kennedy P.G."/>
        </authorList>
    </citation>
    <scope>NUCLEOTIDE SEQUENCE</scope>
    <source>
        <strain evidence="1">FC203</strain>
    </source>
</reference>
<evidence type="ECO:0000313" key="2">
    <source>
        <dbReference type="Proteomes" id="UP001195769"/>
    </source>
</evidence>
<organism evidence="1 2">
    <name type="scientific">Suillus fuscotomentosus</name>
    <dbReference type="NCBI Taxonomy" id="1912939"/>
    <lineage>
        <taxon>Eukaryota</taxon>
        <taxon>Fungi</taxon>
        <taxon>Dikarya</taxon>
        <taxon>Basidiomycota</taxon>
        <taxon>Agaricomycotina</taxon>
        <taxon>Agaricomycetes</taxon>
        <taxon>Agaricomycetidae</taxon>
        <taxon>Boletales</taxon>
        <taxon>Suillineae</taxon>
        <taxon>Suillaceae</taxon>
        <taxon>Suillus</taxon>
    </lineage>
</organism>
<sequence length="271" mass="30520">MTPPGCLSMEAVDVLISIFLCHASRSDAPLLPHLTHLQLANLSSPLLQILLYIINSGFQMLILSDLFGHSQPVLSCVFSALPSLQNLAWLRLGQPVCDFIQNIHLFPNLHFLKVPLIEDMEPIFLHPSLLYLTLVIYGQLYLPLHTPNFHHPLLSFGISFQMNLMHGMLNDKVFTTVFIMLCEFQVPCEQLNISLFYQLGSITLGEFINFLVALPNFSAIYLFSVSDLMHFSVNVHAFVPCNVPPLELKNLALLYPFHLHISTWASPICAP</sequence>
<name>A0AAD4EEW8_9AGAM</name>
<gene>
    <name evidence="1" type="ORF">F5891DRAFT_1183632</name>
</gene>